<name>A0A1M7KC41_9PSED</name>
<reference evidence="1 2" key="1">
    <citation type="submission" date="2016-11" db="EMBL/GenBank/DDBJ databases">
        <authorList>
            <person name="Jaros S."/>
            <person name="Januszkiewicz K."/>
            <person name="Wedrychowicz H."/>
        </authorList>
    </citation>
    <scope>NUCLEOTIDE SEQUENCE [LARGE SCALE GENOMIC DNA]</scope>
    <source>
        <strain evidence="1 2">LMG 26898</strain>
    </source>
</reference>
<protein>
    <submittedName>
        <fullName evidence="1">Uncharacterized protein</fullName>
    </submittedName>
</protein>
<evidence type="ECO:0000313" key="1">
    <source>
        <dbReference type="EMBL" id="SHM62741.1"/>
    </source>
</evidence>
<sequence>MSRAQRRHDTRRIKARFYAKQKAYECWTTSERNAGLFANHGKVCSCWMCGNPRKLGLLTLQEQRVAICDSE</sequence>
<evidence type="ECO:0000313" key="2">
    <source>
        <dbReference type="Proteomes" id="UP000183983"/>
    </source>
</evidence>
<accession>A0A1M7KC41</accession>
<proteinExistence type="predicted"/>
<dbReference type="Proteomes" id="UP000183983">
    <property type="component" value="Unassembled WGS sequence"/>
</dbReference>
<gene>
    <name evidence="1" type="ORF">SAMN05216593_1026</name>
</gene>
<organism evidence="1 2">
    <name type="scientific">Pseudomonas asturiensis</name>
    <dbReference type="NCBI Taxonomy" id="1190415"/>
    <lineage>
        <taxon>Bacteria</taxon>
        <taxon>Pseudomonadati</taxon>
        <taxon>Pseudomonadota</taxon>
        <taxon>Gammaproteobacteria</taxon>
        <taxon>Pseudomonadales</taxon>
        <taxon>Pseudomonadaceae</taxon>
        <taxon>Pseudomonas</taxon>
    </lineage>
</organism>
<dbReference type="EMBL" id="FRDA01000002">
    <property type="protein sequence ID" value="SHM62741.1"/>
    <property type="molecule type" value="Genomic_DNA"/>
</dbReference>
<dbReference type="AlphaFoldDB" id="A0A1M7KC41"/>